<evidence type="ECO:0000313" key="1">
    <source>
        <dbReference type="EMBL" id="KRM03698.1"/>
    </source>
</evidence>
<dbReference type="SUPFAM" id="SSF54913">
    <property type="entry name" value="GlnB-like"/>
    <property type="match status" value="1"/>
</dbReference>
<sequence length="106" mass="11518">MKMVIAIVQKKDSNHLQSALIEAGFRSTRLASVGGFLSEGNVTFLIGVVDPQIPMVMEIIREHAQSRDQFVSSPAATDLGRSTMPVNVQVGGATVFVLPVEQFEQF</sequence>
<dbReference type="AlphaFoldDB" id="A0A0R1VE06"/>
<proteinExistence type="predicted"/>
<dbReference type="PANTHER" id="PTHR38456:SF1">
    <property type="entry name" value="CYCLIC DI-AMP RECEPTOR A"/>
    <property type="match status" value="1"/>
</dbReference>
<organism evidence="1 2">
    <name type="scientific">Limosilactobacillus gastricus DSM 16045</name>
    <dbReference type="NCBI Taxonomy" id="1423749"/>
    <lineage>
        <taxon>Bacteria</taxon>
        <taxon>Bacillati</taxon>
        <taxon>Bacillota</taxon>
        <taxon>Bacilli</taxon>
        <taxon>Lactobacillales</taxon>
        <taxon>Lactobacillaceae</taxon>
        <taxon>Limosilactobacillus</taxon>
    </lineage>
</organism>
<dbReference type="InterPro" id="IPR015867">
    <property type="entry name" value="N-reg_PII/ATP_PRibTrfase_C"/>
</dbReference>
<dbReference type="Pfam" id="PF06153">
    <property type="entry name" value="CdAMP_rec"/>
    <property type="match status" value="1"/>
</dbReference>
<accession>A0A0R1VE06</accession>
<dbReference type="RefSeq" id="WP_007121911.1">
    <property type="nucleotide sequence ID" value="NZ_AZFN01000001.1"/>
</dbReference>
<comment type="caution">
    <text evidence="1">The sequence shown here is derived from an EMBL/GenBank/DDBJ whole genome shotgun (WGS) entry which is preliminary data.</text>
</comment>
<evidence type="ECO:0000313" key="2">
    <source>
        <dbReference type="Proteomes" id="UP000051739"/>
    </source>
</evidence>
<dbReference type="InterPro" id="IPR011322">
    <property type="entry name" value="N-reg_PII-like_a/b"/>
</dbReference>
<name>A0A0R1VE06_9LACO</name>
<gene>
    <name evidence="1" type="ORF">FC60_GL000068</name>
</gene>
<dbReference type="PANTHER" id="PTHR38456">
    <property type="entry name" value="CYCLIC DI-AMP RECEPTOR A"/>
    <property type="match status" value="1"/>
</dbReference>
<dbReference type="PATRIC" id="fig|1423749.3.peg.68"/>
<keyword evidence="2" id="KW-1185">Reference proteome</keyword>
<reference evidence="1 2" key="1">
    <citation type="journal article" date="2015" name="Genome Announc.">
        <title>Expanding the biotechnology potential of lactobacilli through comparative genomics of 213 strains and associated genera.</title>
        <authorList>
            <person name="Sun Z."/>
            <person name="Harris H.M."/>
            <person name="McCann A."/>
            <person name="Guo C."/>
            <person name="Argimon S."/>
            <person name="Zhang W."/>
            <person name="Yang X."/>
            <person name="Jeffery I.B."/>
            <person name="Cooney J.C."/>
            <person name="Kagawa T.F."/>
            <person name="Liu W."/>
            <person name="Song Y."/>
            <person name="Salvetti E."/>
            <person name="Wrobel A."/>
            <person name="Rasinkangas P."/>
            <person name="Parkhill J."/>
            <person name="Rea M.C."/>
            <person name="O'Sullivan O."/>
            <person name="Ritari J."/>
            <person name="Douillard F.P."/>
            <person name="Paul Ross R."/>
            <person name="Yang R."/>
            <person name="Briner A.E."/>
            <person name="Felis G.E."/>
            <person name="de Vos W.M."/>
            <person name="Barrangou R."/>
            <person name="Klaenhammer T.R."/>
            <person name="Caufield P.W."/>
            <person name="Cui Y."/>
            <person name="Zhang H."/>
            <person name="O'Toole P.W."/>
        </authorList>
    </citation>
    <scope>NUCLEOTIDE SEQUENCE [LARGE SCALE GENOMIC DNA]</scope>
    <source>
        <strain evidence="1 2">DSM 16045</strain>
    </source>
</reference>
<dbReference type="Gene3D" id="3.30.70.120">
    <property type="match status" value="1"/>
</dbReference>
<protein>
    <submittedName>
        <fullName evidence="1">YaaQ protein</fullName>
    </submittedName>
</protein>
<dbReference type="InterPro" id="IPR010375">
    <property type="entry name" value="CdAMP_rec"/>
</dbReference>
<dbReference type="EMBL" id="AZFN01000001">
    <property type="protein sequence ID" value="KRM03698.1"/>
    <property type="molecule type" value="Genomic_DNA"/>
</dbReference>
<dbReference type="Proteomes" id="UP000051739">
    <property type="component" value="Unassembled WGS sequence"/>
</dbReference>